<evidence type="ECO:0000313" key="3">
    <source>
        <dbReference type="Proteomes" id="UP000721954"/>
    </source>
</evidence>
<dbReference type="Proteomes" id="UP000721954">
    <property type="component" value="Unassembled WGS sequence"/>
</dbReference>
<dbReference type="GeneID" id="96261461"/>
<dbReference type="RefSeq" id="WP_209212791.1">
    <property type="nucleotide sequence ID" value="NZ_JAFFZM010000014.1"/>
</dbReference>
<name>A0ABS3Y0E7_9ACTN</name>
<sequence>MGAFLRAAVAFPTVVFSAALLVVVVCWLLVALGAADPEGFEGPFGAQMWGLGGLPAAVGLSLLTAFAWLLSLTGGALLDGSGLSPGLQTAAGAGLLVAAPLAAWPPARAVARGAARLLPAGTGPSRHDFVGLTCTVRTRRVDERFGQAEVIAEDGSSALVQVRQTGTDRLTLGSLGLLYAYDDEGEFFWVAPFDAALDPGRPLGRPSPG</sequence>
<keyword evidence="1" id="KW-1133">Transmembrane helix</keyword>
<accession>A0ABS3Y0E7</accession>
<evidence type="ECO:0000256" key="1">
    <source>
        <dbReference type="SAM" id="Phobius"/>
    </source>
</evidence>
<proteinExistence type="predicted"/>
<reference evidence="2 3" key="1">
    <citation type="submission" date="2021-02" db="EMBL/GenBank/DDBJ databases">
        <title>Streptomyces spirodelae sp. nov., isolated from duckweed.</title>
        <authorList>
            <person name="Saimee Y."/>
            <person name="Duangmal K."/>
        </authorList>
    </citation>
    <scope>NUCLEOTIDE SEQUENCE [LARGE SCALE GENOMIC DNA]</scope>
    <source>
        <strain evidence="2 3">DSM 42105</strain>
    </source>
</reference>
<feature type="transmembrane region" description="Helical" evidence="1">
    <location>
        <begin position="54"/>
        <end position="78"/>
    </location>
</feature>
<gene>
    <name evidence="2" type="ORF">JW613_22900</name>
</gene>
<evidence type="ECO:0000313" key="2">
    <source>
        <dbReference type="EMBL" id="MBO8201125.1"/>
    </source>
</evidence>
<keyword evidence="1" id="KW-0472">Membrane</keyword>
<evidence type="ECO:0008006" key="4">
    <source>
        <dbReference type="Google" id="ProtNLM"/>
    </source>
</evidence>
<protein>
    <recommendedName>
        <fullName evidence="4">DUF1449 family protein</fullName>
    </recommendedName>
</protein>
<comment type="caution">
    <text evidence="2">The sequence shown here is derived from an EMBL/GenBank/DDBJ whole genome shotgun (WGS) entry which is preliminary data.</text>
</comment>
<dbReference type="EMBL" id="JAFFZM010000014">
    <property type="protein sequence ID" value="MBO8201125.1"/>
    <property type="molecule type" value="Genomic_DNA"/>
</dbReference>
<organism evidence="2 3">
    <name type="scientific">Streptomyces smyrnaeus</name>
    <dbReference type="NCBI Taxonomy" id="1387713"/>
    <lineage>
        <taxon>Bacteria</taxon>
        <taxon>Bacillati</taxon>
        <taxon>Actinomycetota</taxon>
        <taxon>Actinomycetes</taxon>
        <taxon>Kitasatosporales</taxon>
        <taxon>Streptomycetaceae</taxon>
        <taxon>Streptomyces</taxon>
    </lineage>
</organism>
<keyword evidence="1" id="KW-0812">Transmembrane</keyword>
<keyword evidence="3" id="KW-1185">Reference proteome</keyword>
<feature type="transmembrane region" description="Helical" evidence="1">
    <location>
        <begin position="7"/>
        <end position="34"/>
    </location>
</feature>